<evidence type="ECO:0000256" key="8">
    <source>
        <dbReference type="PIRSR" id="PIRSR000350-3"/>
    </source>
</evidence>
<feature type="domain" description="Pyridine nucleotide-disulphide oxidoreductase dimerisation" evidence="11">
    <location>
        <begin position="354"/>
        <end position="462"/>
    </location>
</feature>
<dbReference type="Gene3D" id="3.50.50.60">
    <property type="entry name" value="FAD/NAD(P)-binding domain"/>
    <property type="match status" value="2"/>
</dbReference>
<feature type="disulfide bond" description="Redox-active" evidence="9">
    <location>
        <begin position="41"/>
        <end position="46"/>
    </location>
</feature>
<dbReference type="InterPro" id="IPR012999">
    <property type="entry name" value="Pyr_OxRdtase_I_AS"/>
</dbReference>
<keyword evidence="4 10" id="KW-0560">Oxidoreductase</keyword>
<dbReference type="EMBL" id="CP021425">
    <property type="protein sequence ID" value="ARU56875.1"/>
    <property type="molecule type" value="Genomic_DNA"/>
</dbReference>
<dbReference type="PRINTS" id="PR00411">
    <property type="entry name" value="PNDRDTASEI"/>
</dbReference>
<keyword evidence="8" id="KW-0520">NAD</keyword>
<dbReference type="InterPro" id="IPR016156">
    <property type="entry name" value="FAD/NAD-linked_Rdtase_dimer_sf"/>
</dbReference>
<feature type="binding site" evidence="8">
    <location>
        <begin position="154"/>
        <end position="156"/>
    </location>
    <ligand>
        <name>FAD</name>
        <dbReference type="ChEBI" id="CHEBI:57692"/>
    </ligand>
</feature>
<dbReference type="Pfam" id="PF07992">
    <property type="entry name" value="Pyr_redox_2"/>
    <property type="match status" value="1"/>
</dbReference>
<dbReference type="GO" id="GO:0005829">
    <property type="term" value="C:cytosol"/>
    <property type="evidence" value="ECO:0007669"/>
    <property type="project" value="TreeGrafter"/>
</dbReference>
<feature type="domain" description="FAD/NAD(P)-binding" evidence="12">
    <location>
        <begin position="4"/>
        <end position="334"/>
    </location>
</feature>
<dbReference type="InterPro" id="IPR001100">
    <property type="entry name" value="Pyr_nuc-diS_OxRdtase"/>
</dbReference>
<evidence type="ECO:0000256" key="1">
    <source>
        <dbReference type="ARBA" id="ARBA00007532"/>
    </source>
</evidence>
<sequence length="467" mass="50368">MEVYDLLVIGAGSAGVRLSRMAAATGLTVAVVEKEYLGGTCVNVGCVPKKLFVYGSHVREDIEDAAGYGWQADSVKFDWTVLRRNKDNEINRLNGVYRNLLVNSGVTLIEGEASFVSSSETEVLVKIKSAKSPDSHLEGGEGTQIRAKKVIIATGSTPFIPRIPGSELANTSTDMFYLDKLPETAIVWGGGYIAVEFAGILQGLGVDTTLVYRGELFLRGFDEEVRQFVKGEIEKKGVKLRFNENIESLERGSGSEVLNVQLSSGERVCAGMVLAATGRVPNVKQLDLSCVSVQLNDKGEVKVDQNFRTSHPLIYGLGDVIGGPQLTPVALAEAMALLPHLTGGSEVKVDYDFIPTAVFCQPNIGTVGYSEEQARERYGDIAVFKSSFRPMKHTMTESAERTFMKLLVDRASDRVVGAHMVGAEAGEIIQGIAVAIKAGATKAHFDSTIGIHPTAAEEFVTMRQPSN</sequence>
<feature type="binding site" evidence="8">
    <location>
        <position position="278"/>
    </location>
    <ligand>
        <name>NAD(+)</name>
        <dbReference type="ChEBI" id="CHEBI:57540"/>
    </ligand>
</feature>
<dbReference type="InterPro" id="IPR004099">
    <property type="entry name" value="Pyr_nucl-diS_OxRdtase_dimer"/>
</dbReference>
<dbReference type="InterPro" id="IPR036188">
    <property type="entry name" value="FAD/NAD-bd_sf"/>
</dbReference>
<evidence type="ECO:0000256" key="9">
    <source>
        <dbReference type="PIRSR" id="PIRSR000350-4"/>
    </source>
</evidence>
<dbReference type="PROSITE" id="PS00076">
    <property type="entry name" value="PYRIDINE_REDOX_1"/>
    <property type="match status" value="1"/>
</dbReference>
<dbReference type="SUPFAM" id="SSF55424">
    <property type="entry name" value="FAD/NAD-linked reductases, dimerisation (C-terminal) domain"/>
    <property type="match status" value="1"/>
</dbReference>
<dbReference type="GO" id="GO:0045454">
    <property type="term" value="P:cell redox homeostasis"/>
    <property type="evidence" value="ECO:0007669"/>
    <property type="project" value="InterPro"/>
</dbReference>
<gene>
    <name evidence="13" type="ORF">OLMES_2827</name>
</gene>
<proteinExistence type="inferred from homology"/>
<dbReference type="Pfam" id="PF02852">
    <property type="entry name" value="Pyr_redox_dim"/>
    <property type="match status" value="1"/>
</dbReference>
<dbReference type="GO" id="GO:0050660">
    <property type="term" value="F:flavin adenine dinucleotide binding"/>
    <property type="evidence" value="ECO:0007669"/>
    <property type="project" value="InterPro"/>
</dbReference>
<dbReference type="PANTHER" id="PTHR42737:SF2">
    <property type="entry name" value="GLUTATHIONE REDUCTASE"/>
    <property type="match status" value="1"/>
</dbReference>
<dbReference type="GO" id="GO:0034599">
    <property type="term" value="P:cellular response to oxidative stress"/>
    <property type="evidence" value="ECO:0007669"/>
    <property type="project" value="TreeGrafter"/>
</dbReference>
<dbReference type="InterPro" id="IPR023753">
    <property type="entry name" value="FAD/NAD-binding_dom"/>
</dbReference>
<keyword evidence="2 10" id="KW-0285">Flavoprotein</keyword>
<protein>
    <submittedName>
        <fullName evidence="13">Glutathione reductase</fullName>
    </submittedName>
</protein>
<comment type="similarity">
    <text evidence="1 10">Belongs to the class-I pyridine nucleotide-disulfide oxidoreductase family.</text>
</comment>
<evidence type="ECO:0000256" key="10">
    <source>
        <dbReference type="RuleBase" id="RU003691"/>
    </source>
</evidence>
<evidence type="ECO:0000256" key="7">
    <source>
        <dbReference type="PIRSR" id="PIRSR000350-2"/>
    </source>
</evidence>
<organism evidence="13 14">
    <name type="scientific">Oleiphilus messinensis</name>
    <dbReference type="NCBI Taxonomy" id="141451"/>
    <lineage>
        <taxon>Bacteria</taxon>
        <taxon>Pseudomonadati</taxon>
        <taxon>Pseudomonadota</taxon>
        <taxon>Gammaproteobacteria</taxon>
        <taxon>Oceanospirillales</taxon>
        <taxon>Oleiphilaceae</taxon>
        <taxon>Oleiphilus</taxon>
    </lineage>
</organism>
<evidence type="ECO:0000313" key="13">
    <source>
        <dbReference type="EMBL" id="ARU56875.1"/>
    </source>
</evidence>
<accession>A0A1Y0IBN2</accession>
<dbReference type="SUPFAM" id="SSF51905">
    <property type="entry name" value="FAD/NAD(P)-binding domain"/>
    <property type="match status" value="1"/>
</dbReference>
<dbReference type="PIRSF" id="PIRSF000350">
    <property type="entry name" value="Mercury_reductase_MerA"/>
    <property type="match status" value="1"/>
</dbReference>
<keyword evidence="8" id="KW-0547">Nucleotide-binding</keyword>
<dbReference type="AlphaFoldDB" id="A0A1Y0IBN2"/>
<evidence type="ECO:0000256" key="5">
    <source>
        <dbReference type="ARBA" id="ARBA00023157"/>
    </source>
</evidence>
<feature type="binding site" evidence="8">
    <location>
        <begin position="189"/>
        <end position="196"/>
    </location>
    <ligand>
        <name>NAD(+)</name>
        <dbReference type="ChEBI" id="CHEBI:57540"/>
    </ligand>
</feature>
<dbReference type="InterPro" id="IPR046952">
    <property type="entry name" value="GSHR/TRXR-like"/>
</dbReference>
<dbReference type="KEGG" id="ome:OLMES_2827"/>
<feature type="binding site" evidence="8">
    <location>
        <position position="319"/>
    </location>
    <ligand>
        <name>FAD</name>
        <dbReference type="ChEBI" id="CHEBI:57692"/>
    </ligand>
</feature>
<keyword evidence="6 10" id="KW-0676">Redox-active center</keyword>
<evidence type="ECO:0000256" key="6">
    <source>
        <dbReference type="ARBA" id="ARBA00023284"/>
    </source>
</evidence>
<name>A0A1Y0IBN2_9GAMM</name>
<evidence type="ECO:0000256" key="2">
    <source>
        <dbReference type="ARBA" id="ARBA00022630"/>
    </source>
</evidence>
<keyword evidence="14" id="KW-1185">Reference proteome</keyword>
<evidence type="ECO:0000259" key="12">
    <source>
        <dbReference type="Pfam" id="PF07992"/>
    </source>
</evidence>
<keyword evidence="5" id="KW-1015">Disulfide bond</keyword>
<dbReference type="NCBIfam" id="NF004776">
    <property type="entry name" value="PRK06116.1"/>
    <property type="match status" value="1"/>
</dbReference>
<evidence type="ECO:0000256" key="3">
    <source>
        <dbReference type="ARBA" id="ARBA00022827"/>
    </source>
</evidence>
<feature type="binding site" evidence="8">
    <location>
        <position position="50"/>
    </location>
    <ligand>
        <name>FAD</name>
        <dbReference type="ChEBI" id="CHEBI:57692"/>
    </ligand>
</feature>
<dbReference type="Gene3D" id="3.30.390.30">
    <property type="match status" value="1"/>
</dbReference>
<feature type="active site" description="Proton acceptor" evidence="7">
    <location>
        <position position="452"/>
    </location>
</feature>
<dbReference type="GO" id="GO:0004362">
    <property type="term" value="F:glutathione-disulfide reductase (NADPH) activity"/>
    <property type="evidence" value="ECO:0007669"/>
    <property type="project" value="TreeGrafter"/>
</dbReference>
<dbReference type="PANTHER" id="PTHR42737">
    <property type="entry name" value="GLUTATHIONE REDUCTASE"/>
    <property type="match status" value="1"/>
</dbReference>
<dbReference type="OrthoDB" id="9800167at2"/>
<evidence type="ECO:0000259" key="11">
    <source>
        <dbReference type="Pfam" id="PF02852"/>
    </source>
</evidence>
<dbReference type="RefSeq" id="WP_087461829.1">
    <property type="nucleotide sequence ID" value="NZ_CP021425.1"/>
</dbReference>
<dbReference type="PRINTS" id="PR00368">
    <property type="entry name" value="FADPNR"/>
</dbReference>
<dbReference type="GO" id="GO:0006749">
    <property type="term" value="P:glutathione metabolic process"/>
    <property type="evidence" value="ECO:0007669"/>
    <property type="project" value="TreeGrafter"/>
</dbReference>
<evidence type="ECO:0000313" key="14">
    <source>
        <dbReference type="Proteomes" id="UP000196027"/>
    </source>
</evidence>
<comment type="cofactor">
    <cofactor evidence="8">
        <name>FAD</name>
        <dbReference type="ChEBI" id="CHEBI:57692"/>
    </cofactor>
    <text evidence="8">Binds 1 FAD per subunit.</text>
</comment>
<dbReference type="Proteomes" id="UP000196027">
    <property type="component" value="Chromosome"/>
</dbReference>
<evidence type="ECO:0000256" key="4">
    <source>
        <dbReference type="ARBA" id="ARBA00023002"/>
    </source>
</evidence>
<reference evidence="13 14" key="1">
    <citation type="submission" date="2017-05" db="EMBL/GenBank/DDBJ databases">
        <title>Genomic insights into alkan degradation activity of Oleiphilus messinensis.</title>
        <authorList>
            <person name="Kozyavkin S.A."/>
            <person name="Slesarev A.I."/>
            <person name="Golyshin P.N."/>
            <person name="Korzhenkov A."/>
            <person name="Golyshina O.N."/>
            <person name="Toshchakov S.V."/>
        </authorList>
    </citation>
    <scope>NUCLEOTIDE SEQUENCE [LARGE SCALE GENOMIC DNA]</scope>
    <source>
        <strain evidence="13 14">ME102</strain>
    </source>
</reference>
<keyword evidence="3 8" id="KW-0274">FAD</keyword>